<dbReference type="PROSITE" id="PS50102">
    <property type="entry name" value="RRM"/>
    <property type="match status" value="1"/>
</dbReference>
<feature type="compositionally biased region" description="Gly residues" evidence="3">
    <location>
        <begin position="131"/>
        <end position="140"/>
    </location>
</feature>
<sequence length="162" mass="17087">MAFFNKAGSILRQAACSKNIGRDISASGSSIFQTIRCMSTKLFIGGLSYGTDEYSLREAFEKYGAVTEAKIISDRESGRSRGFGFVTYSTPEEANSAIQAFDNQNTNVGVTSTDFASGSATSGIDTDASSGVGGSAGGYNPGFPEDFKNDNDEPDDFASRKA</sequence>
<dbReference type="EMBL" id="LNRQ01000003">
    <property type="protein sequence ID" value="KZN01403.1"/>
    <property type="molecule type" value="Genomic_DNA"/>
</dbReference>
<proteinExistence type="predicted"/>
<protein>
    <recommendedName>
        <fullName evidence="4">RRM domain-containing protein</fullName>
    </recommendedName>
</protein>
<evidence type="ECO:0000256" key="2">
    <source>
        <dbReference type="PROSITE-ProRule" id="PRU00176"/>
    </source>
</evidence>
<reference evidence="5" key="1">
    <citation type="journal article" date="2016" name="Nat. Genet.">
        <title>A high-quality carrot genome assembly provides new insights into carotenoid accumulation and asterid genome evolution.</title>
        <authorList>
            <person name="Iorizzo M."/>
            <person name="Ellison S."/>
            <person name="Senalik D."/>
            <person name="Zeng P."/>
            <person name="Satapoomin P."/>
            <person name="Huang J."/>
            <person name="Bowman M."/>
            <person name="Iovene M."/>
            <person name="Sanseverino W."/>
            <person name="Cavagnaro P."/>
            <person name="Yildiz M."/>
            <person name="Macko-Podgorni A."/>
            <person name="Moranska E."/>
            <person name="Grzebelus E."/>
            <person name="Grzebelus D."/>
            <person name="Ashrafi H."/>
            <person name="Zheng Z."/>
            <person name="Cheng S."/>
            <person name="Spooner D."/>
            <person name="Van Deynze A."/>
            <person name="Simon P."/>
        </authorList>
    </citation>
    <scope>NUCLEOTIDE SEQUENCE [LARGE SCALE GENOMIC DNA]</scope>
    <source>
        <tissue evidence="5">Leaf</tissue>
    </source>
</reference>
<dbReference type="AlphaFoldDB" id="A0A162AI52"/>
<name>A0A162AI52_DAUCS</name>
<dbReference type="InterPro" id="IPR035979">
    <property type="entry name" value="RBD_domain_sf"/>
</dbReference>
<dbReference type="SUPFAM" id="SSF54928">
    <property type="entry name" value="RNA-binding domain, RBD"/>
    <property type="match status" value="1"/>
</dbReference>
<dbReference type="Pfam" id="PF00076">
    <property type="entry name" value="RRM_1"/>
    <property type="match status" value="1"/>
</dbReference>
<dbReference type="InterPro" id="IPR012677">
    <property type="entry name" value="Nucleotide-bd_a/b_plait_sf"/>
</dbReference>
<dbReference type="Gramene" id="KZN01403">
    <property type="protein sequence ID" value="KZN01403"/>
    <property type="gene ID" value="DCAR_010157"/>
</dbReference>
<dbReference type="InterPro" id="IPR000504">
    <property type="entry name" value="RRM_dom"/>
</dbReference>
<dbReference type="Gene3D" id="3.30.70.330">
    <property type="match status" value="1"/>
</dbReference>
<evidence type="ECO:0000313" key="5">
    <source>
        <dbReference type="EMBL" id="KZN01403.1"/>
    </source>
</evidence>
<gene>
    <name evidence="5" type="ORF">DCAR_010157</name>
</gene>
<comment type="caution">
    <text evidence="5">The sequence shown here is derived from an EMBL/GenBank/DDBJ whole genome shotgun (WGS) entry which is preliminary data.</text>
</comment>
<feature type="compositionally biased region" description="Basic and acidic residues" evidence="3">
    <location>
        <begin position="145"/>
        <end position="162"/>
    </location>
</feature>
<dbReference type="STRING" id="79200.A0A162AI52"/>
<feature type="domain" description="RRM" evidence="4">
    <location>
        <begin position="40"/>
        <end position="113"/>
    </location>
</feature>
<evidence type="ECO:0000256" key="1">
    <source>
        <dbReference type="ARBA" id="ARBA00022884"/>
    </source>
</evidence>
<evidence type="ECO:0000256" key="3">
    <source>
        <dbReference type="SAM" id="MobiDB-lite"/>
    </source>
</evidence>
<keyword evidence="1 2" id="KW-0694">RNA-binding</keyword>
<accession>A0A162AI52</accession>
<dbReference type="InterPro" id="IPR052462">
    <property type="entry name" value="SLIRP/GR-RBP-like"/>
</dbReference>
<evidence type="ECO:0000259" key="4">
    <source>
        <dbReference type="PROSITE" id="PS50102"/>
    </source>
</evidence>
<dbReference type="PANTHER" id="PTHR48027">
    <property type="entry name" value="HETEROGENEOUS NUCLEAR RIBONUCLEOPROTEIN 87F-RELATED"/>
    <property type="match status" value="1"/>
</dbReference>
<organism evidence="5">
    <name type="scientific">Daucus carota subsp. sativus</name>
    <name type="common">Carrot</name>
    <dbReference type="NCBI Taxonomy" id="79200"/>
    <lineage>
        <taxon>Eukaryota</taxon>
        <taxon>Viridiplantae</taxon>
        <taxon>Streptophyta</taxon>
        <taxon>Embryophyta</taxon>
        <taxon>Tracheophyta</taxon>
        <taxon>Spermatophyta</taxon>
        <taxon>Magnoliopsida</taxon>
        <taxon>eudicotyledons</taxon>
        <taxon>Gunneridae</taxon>
        <taxon>Pentapetalae</taxon>
        <taxon>asterids</taxon>
        <taxon>campanulids</taxon>
        <taxon>Apiales</taxon>
        <taxon>Apiaceae</taxon>
        <taxon>Apioideae</taxon>
        <taxon>Scandiceae</taxon>
        <taxon>Daucinae</taxon>
        <taxon>Daucus</taxon>
        <taxon>Daucus sect. Daucus</taxon>
    </lineage>
</organism>
<feature type="region of interest" description="Disordered" evidence="3">
    <location>
        <begin position="119"/>
        <end position="162"/>
    </location>
</feature>
<dbReference type="SMART" id="SM00360">
    <property type="entry name" value="RRM"/>
    <property type="match status" value="1"/>
</dbReference>
<dbReference type="GO" id="GO:0003723">
    <property type="term" value="F:RNA binding"/>
    <property type="evidence" value="ECO:0007669"/>
    <property type="project" value="UniProtKB-UniRule"/>
</dbReference>